<dbReference type="GO" id="GO:0016301">
    <property type="term" value="F:kinase activity"/>
    <property type="evidence" value="ECO:0007669"/>
    <property type="project" value="UniProtKB-KW"/>
</dbReference>
<protein>
    <submittedName>
        <fullName evidence="1">Lipopolysaccharide kinase InaA family protein</fullName>
    </submittedName>
</protein>
<dbReference type="Proteomes" id="UP001500507">
    <property type="component" value="Unassembled WGS sequence"/>
</dbReference>
<sequence length="260" mass="31308">MDKSQHHKEEIEGIIRNGVEYSAEKILQGGRNLVALVSLSNQTKTVFKKFKTPHLFNRIVYRFFRKSKAQRSFEYATRLTELNIGTPKPLHFVEEFDWIGLTSSYYVSEYQPSDLTYRELTTDFSIEDHEEILKAFTRFTYELHEKNVHFLDHSPGNTLIERANRGYNFHLVDLNRMNFEPLSFEQRIRNFAKLTIHKAMIKTMSDEYAKCGNYDKEEVFELMWKHTREFQHKYYKKIRLKKFFFFWKKKYKSMTSTSPI</sequence>
<keyword evidence="1" id="KW-0808">Transferase</keyword>
<evidence type="ECO:0000313" key="2">
    <source>
        <dbReference type="Proteomes" id="UP001500507"/>
    </source>
</evidence>
<keyword evidence="2" id="KW-1185">Reference proteome</keyword>
<reference evidence="1 2" key="1">
    <citation type="journal article" date="2019" name="Int. J. Syst. Evol. Microbiol.">
        <title>The Global Catalogue of Microorganisms (GCM) 10K type strain sequencing project: providing services to taxonomists for standard genome sequencing and annotation.</title>
        <authorList>
            <consortium name="The Broad Institute Genomics Platform"/>
            <consortium name="The Broad Institute Genome Sequencing Center for Infectious Disease"/>
            <person name="Wu L."/>
            <person name="Ma J."/>
        </authorList>
    </citation>
    <scope>NUCLEOTIDE SEQUENCE [LARGE SCALE GENOMIC DNA]</scope>
    <source>
        <strain evidence="1 2">JCM 16082</strain>
    </source>
</reference>
<evidence type="ECO:0000313" key="1">
    <source>
        <dbReference type="EMBL" id="GAA0872239.1"/>
    </source>
</evidence>
<gene>
    <name evidence="1" type="ORF">GCM10009117_13860</name>
</gene>
<dbReference type="EMBL" id="BAAAFG010000014">
    <property type="protein sequence ID" value="GAA0872239.1"/>
    <property type="molecule type" value="Genomic_DNA"/>
</dbReference>
<name>A0ABN1MGC6_9FLAO</name>
<comment type="caution">
    <text evidence="1">The sequence shown here is derived from an EMBL/GenBank/DDBJ whole genome shotgun (WGS) entry which is preliminary data.</text>
</comment>
<keyword evidence="1" id="KW-0418">Kinase</keyword>
<proteinExistence type="predicted"/>
<dbReference type="SUPFAM" id="SSF56112">
    <property type="entry name" value="Protein kinase-like (PK-like)"/>
    <property type="match status" value="1"/>
</dbReference>
<accession>A0ABN1MGC6</accession>
<organism evidence="1 2">
    <name type="scientific">Gangjinia marincola</name>
    <dbReference type="NCBI Taxonomy" id="578463"/>
    <lineage>
        <taxon>Bacteria</taxon>
        <taxon>Pseudomonadati</taxon>
        <taxon>Bacteroidota</taxon>
        <taxon>Flavobacteriia</taxon>
        <taxon>Flavobacteriales</taxon>
        <taxon>Flavobacteriaceae</taxon>
        <taxon>Gangjinia</taxon>
    </lineage>
</organism>
<dbReference type="InterPro" id="IPR011009">
    <property type="entry name" value="Kinase-like_dom_sf"/>
</dbReference>